<accession>A0A2T6ZCP9</accession>
<proteinExistence type="predicted"/>
<reference evidence="1 2" key="1">
    <citation type="submission" date="2017-04" db="EMBL/GenBank/DDBJ databases">
        <title>Draft genome sequence of Tuber borchii Vittad., a whitish edible truffle.</title>
        <authorList>
            <consortium name="DOE Joint Genome Institute"/>
            <person name="Murat C."/>
            <person name="Kuo A."/>
            <person name="Barry K.W."/>
            <person name="Clum A."/>
            <person name="Dockter R.B."/>
            <person name="Fauchery L."/>
            <person name="Iotti M."/>
            <person name="Kohler A."/>
            <person name="Labutti K."/>
            <person name="Lindquist E.A."/>
            <person name="Lipzen A."/>
            <person name="Ohm R.A."/>
            <person name="Wang M."/>
            <person name="Grigoriev I.V."/>
            <person name="Zambonelli A."/>
            <person name="Martin F.M."/>
        </authorList>
    </citation>
    <scope>NUCLEOTIDE SEQUENCE [LARGE SCALE GENOMIC DNA]</scope>
    <source>
        <strain evidence="1 2">Tbo3840</strain>
    </source>
</reference>
<comment type="caution">
    <text evidence="1">The sequence shown here is derived from an EMBL/GenBank/DDBJ whole genome shotgun (WGS) entry which is preliminary data.</text>
</comment>
<gene>
    <name evidence="1" type="ORF">B9Z19DRAFT_1135483</name>
</gene>
<keyword evidence="2" id="KW-1185">Reference proteome</keyword>
<dbReference type="EMBL" id="NESQ01000393">
    <property type="protein sequence ID" value="PUU73277.1"/>
    <property type="molecule type" value="Genomic_DNA"/>
</dbReference>
<dbReference type="OrthoDB" id="47007at2759"/>
<dbReference type="SUPFAM" id="SSF57997">
    <property type="entry name" value="Tropomyosin"/>
    <property type="match status" value="1"/>
</dbReference>
<sequence length="241" mass="25103">MATLVTGFLGPLLPVQVKGAIKYYQNRQRIKDAEAGGGPLQTRVTAVEGRMTTTEGEIVTINGRVGDFGGRVDTIGGRMGDVDGRVNTVDGRMGGMEESLIDLRARIAVLEAAPSHQGRVAELERNLGPVNGFQGRIESMEKGVGPVPLLRERVGVMEEGLGSVSSLENRVKTLEAEAGLRPVLGGKNKEEIGGATMRSLGESMDGLSGVTAKLLNILETVAEIYRAGKEGSGSGGSSGGG</sequence>
<dbReference type="Proteomes" id="UP000244722">
    <property type="component" value="Unassembled WGS sequence"/>
</dbReference>
<evidence type="ECO:0000313" key="2">
    <source>
        <dbReference type="Proteomes" id="UP000244722"/>
    </source>
</evidence>
<organism evidence="1 2">
    <name type="scientific">Tuber borchii</name>
    <name type="common">White truffle</name>
    <dbReference type="NCBI Taxonomy" id="42251"/>
    <lineage>
        <taxon>Eukaryota</taxon>
        <taxon>Fungi</taxon>
        <taxon>Dikarya</taxon>
        <taxon>Ascomycota</taxon>
        <taxon>Pezizomycotina</taxon>
        <taxon>Pezizomycetes</taxon>
        <taxon>Pezizales</taxon>
        <taxon>Tuberaceae</taxon>
        <taxon>Tuber</taxon>
    </lineage>
</organism>
<protein>
    <submittedName>
        <fullName evidence="1">Uncharacterized protein</fullName>
    </submittedName>
</protein>
<evidence type="ECO:0000313" key="1">
    <source>
        <dbReference type="EMBL" id="PUU73277.1"/>
    </source>
</evidence>
<dbReference type="Gene3D" id="1.20.5.340">
    <property type="match status" value="1"/>
</dbReference>
<name>A0A2T6ZCP9_TUBBO</name>
<dbReference type="AlphaFoldDB" id="A0A2T6ZCP9"/>